<protein>
    <recommendedName>
        <fullName evidence="2">dUTP diphosphatase</fullName>
        <ecNumber evidence="2">3.6.1.23</ecNumber>
    </recommendedName>
</protein>
<feature type="region of interest" description="Disordered" evidence="6">
    <location>
        <begin position="120"/>
        <end position="140"/>
    </location>
</feature>
<evidence type="ECO:0000313" key="8">
    <source>
        <dbReference type="EMBL" id="OGY93472.1"/>
    </source>
</evidence>
<dbReference type="InterPro" id="IPR008181">
    <property type="entry name" value="dUTPase"/>
</dbReference>
<evidence type="ECO:0000256" key="3">
    <source>
        <dbReference type="ARBA" id="ARBA00022801"/>
    </source>
</evidence>
<comment type="caution">
    <text evidence="8">The sequence shown here is derived from an EMBL/GenBank/DDBJ whole genome shotgun (WGS) entry which is preliminary data.</text>
</comment>
<dbReference type="InterPro" id="IPR036157">
    <property type="entry name" value="dUTPase-like_sf"/>
</dbReference>
<evidence type="ECO:0000256" key="2">
    <source>
        <dbReference type="ARBA" id="ARBA00012379"/>
    </source>
</evidence>
<dbReference type="InterPro" id="IPR029054">
    <property type="entry name" value="dUTPase-like"/>
</dbReference>
<dbReference type="Pfam" id="PF00692">
    <property type="entry name" value="dUTPase"/>
    <property type="match status" value="1"/>
</dbReference>
<dbReference type="Gene3D" id="2.70.40.10">
    <property type="match status" value="1"/>
</dbReference>
<dbReference type="GO" id="GO:0004170">
    <property type="term" value="F:dUTP diphosphatase activity"/>
    <property type="evidence" value="ECO:0007669"/>
    <property type="project" value="UniProtKB-EC"/>
</dbReference>
<dbReference type="AlphaFoldDB" id="A0A1G2BWF8"/>
<proteinExistence type="inferred from homology"/>
<dbReference type="NCBIfam" id="TIGR00576">
    <property type="entry name" value="dut"/>
    <property type="match status" value="1"/>
</dbReference>
<keyword evidence="4" id="KW-0546">Nucleotide metabolism</keyword>
<dbReference type="PANTHER" id="PTHR11241:SF0">
    <property type="entry name" value="DEOXYURIDINE 5'-TRIPHOSPHATE NUCLEOTIDOHYDROLASE"/>
    <property type="match status" value="1"/>
</dbReference>
<evidence type="ECO:0000256" key="1">
    <source>
        <dbReference type="ARBA" id="ARBA00006581"/>
    </source>
</evidence>
<evidence type="ECO:0000259" key="7">
    <source>
        <dbReference type="Pfam" id="PF00692"/>
    </source>
</evidence>
<dbReference type="NCBIfam" id="NF001862">
    <property type="entry name" value="PRK00601.1"/>
    <property type="match status" value="1"/>
</dbReference>
<gene>
    <name evidence="8" type="ORF">A2406_01065</name>
</gene>
<reference evidence="8 9" key="1">
    <citation type="journal article" date="2016" name="Nat. Commun.">
        <title>Thousands of microbial genomes shed light on interconnected biogeochemical processes in an aquifer system.</title>
        <authorList>
            <person name="Anantharaman K."/>
            <person name="Brown C.T."/>
            <person name="Hug L.A."/>
            <person name="Sharon I."/>
            <person name="Castelle C.J."/>
            <person name="Probst A.J."/>
            <person name="Thomas B.C."/>
            <person name="Singh A."/>
            <person name="Wilkins M.J."/>
            <person name="Karaoz U."/>
            <person name="Brodie E.L."/>
            <person name="Williams K.H."/>
            <person name="Hubbard S.S."/>
            <person name="Banfield J.F."/>
        </authorList>
    </citation>
    <scope>NUCLEOTIDE SEQUENCE [LARGE SCALE GENOMIC DNA]</scope>
</reference>
<evidence type="ECO:0000313" key="9">
    <source>
        <dbReference type="Proteomes" id="UP000177626"/>
    </source>
</evidence>
<dbReference type="InterPro" id="IPR033704">
    <property type="entry name" value="dUTPase_trimeric"/>
</dbReference>
<accession>A0A1G2BWF8</accession>
<dbReference type="GO" id="GO:0006226">
    <property type="term" value="P:dUMP biosynthetic process"/>
    <property type="evidence" value="ECO:0007669"/>
    <property type="project" value="InterPro"/>
</dbReference>
<comment type="similarity">
    <text evidence="1">Belongs to the dUTPase family.</text>
</comment>
<dbReference type="GO" id="GO:0046081">
    <property type="term" value="P:dUTP catabolic process"/>
    <property type="evidence" value="ECO:0007669"/>
    <property type="project" value="InterPro"/>
</dbReference>
<evidence type="ECO:0000256" key="5">
    <source>
        <dbReference type="ARBA" id="ARBA00047686"/>
    </source>
</evidence>
<dbReference type="EMBL" id="MHKQ01000021">
    <property type="protein sequence ID" value="OGY93472.1"/>
    <property type="molecule type" value="Genomic_DNA"/>
</dbReference>
<keyword evidence="3" id="KW-0378">Hydrolase</keyword>
<comment type="catalytic activity">
    <reaction evidence="5">
        <text>dUTP + H2O = dUMP + diphosphate + H(+)</text>
        <dbReference type="Rhea" id="RHEA:10248"/>
        <dbReference type="ChEBI" id="CHEBI:15377"/>
        <dbReference type="ChEBI" id="CHEBI:15378"/>
        <dbReference type="ChEBI" id="CHEBI:33019"/>
        <dbReference type="ChEBI" id="CHEBI:61555"/>
        <dbReference type="ChEBI" id="CHEBI:246422"/>
        <dbReference type="EC" id="3.6.1.23"/>
    </reaction>
</comment>
<dbReference type="PANTHER" id="PTHR11241">
    <property type="entry name" value="DEOXYURIDINE 5'-TRIPHOSPHATE NUCLEOTIDOHYDROLASE"/>
    <property type="match status" value="1"/>
</dbReference>
<sequence length="140" mass="15681">MKIKAKKLYPDAILPQTMRAGDAAMDFYAYKDYQIKAGQRIVVSTGVAIAIPDGYWGNVRDRGGLAAKHGIHTMAGVLDSNYRGEVQVVIINLGREDYNIKKGDRICQMIIERHEQVELEETEELDETNRGEGRFASSGY</sequence>
<dbReference type="Proteomes" id="UP000177626">
    <property type="component" value="Unassembled WGS sequence"/>
</dbReference>
<organism evidence="8 9">
    <name type="scientific">Candidatus Komeilibacteria bacterium RIFOXYC1_FULL_37_11</name>
    <dbReference type="NCBI Taxonomy" id="1798555"/>
    <lineage>
        <taxon>Bacteria</taxon>
        <taxon>Candidatus Komeiliibacteriota</taxon>
    </lineage>
</organism>
<name>A0A1G2BWF8_9BACT</name>
<dbReference type="SUPFAM" id="SSF51283">
    <property type="entry name" value="dUTPase-like"/>
    <property type="match status" value="1"/>
</dbReference>
<dbReference type="GO" id="GO:0000287">
    <property type="term" value="F:magnesium ion binding"/>
    <property type="evidence" value="ECO:0007669"/>
    <property type="project" value="InterPro"/>
</dbReference>
<dbReference type="EC" id="3.6.1.23" evidence="2"/>
<evidence type="ECO:0000256" key="6">
    <source>
        <dbReference type="SAM" id="MobiDB-lite"/>
    </source>
</evidence>
<feature type="domain" description="dUTPase-like" evidence="7">
    <location>
        <begin position="12"/>
        <end position="139"/>
    </location>
</feature>
<evidence type="ECO:0000256" key="4">
    <source>
        <dbReference type="ARBA" id="ARBA00023080"/>
    </source>
</evidence>
<dbReference type="CDD" id="cd07557">
    <property type="entry name" value="trimeric_dUTPase"/>
    <property type="match status" value="1"/>
</dbReference>